<dbReference type="Proteomes" id="UP000323000">
    <property type="component" value="Chromosome 1"/>
</dbReference>
<dbReference type="InterPro" id="IPR023214">
    <property type="entry name" value="HAD_sf"/>
</dbReference>
<organism evidence="1 2">
    <name type="scientific">Acer yangbiense</name>
    <dbReference type="NCBI Taxonomy" id="1000413"/>
    <lineage>
        <taxon>Eukaryota</taxon>
        <taxon>Viridiplantae</taxon>
        <taxon>Streptophyta</taxon>
        <taxon>Embryophyta</taxon>
        <taxon>Tracheophyta</taxon>
        <taxon>Spermatophyta</taxon>
        <taxon>Magnoliopsida</taxon>
        <taxon>eudicotyledons</taxon>
        <taxon>Gunneridae</taxon>
        <taxon>Pentapetalae</taxon>
        <taxon>rosids</taxon>
        <taxon>malvids</taxon>
        <taxon>Sapindales</taxon>
        <taxon>Sapindaceae</taxon>
        <taxon>Hippocastanoideae</taxon>
        <taxon>Acereae</taxon>
        <taxon>Acer</taxon>
    </lineage>
</organism>
<protein>
    <submittedName>
        <fullName evidence="1">Uncharacterized protein</fullName>
    </submittedName>
</protein>
<dbReference type="EMBL" id="VAHF01000001">
    <property type="protein sequence ID" value="TXG74112.1"/>
    <property type="molecule type" value="Genomic_DNA"/>
</dbReference>
<comment type="caution">
    <text evidence="1">The sequence shown here is derived from an EMBL/GenBank/DDBJ whole genome shotgun (WGS) entry which is preliminary data.</text>
</comment>
<evidence type="ECO:0000313" key="1">
    <source>
        <dbReference type="EMBL" id="TXG74112.1"/>
    </source>
</evidence>
<gene>
    <name evidence="1" type="ORF">EZV62_002691</name>
</gene>
<proteinExistence type="predicted"/>
<dbReference type="NCBIfam" id="TIGR01993">
    <property type="entry name" value="Pyr-5-nucltdase"/>
    <property type="match status" value="1"/>
</dbReference>
<dbReference type="InterPro" id="IPR010237">
    <property type="entry name" value="Pyr-5-nucltdase"/>
</dbReference>
<dbReference type="AlphaFoldDB" id="A0A5C7IZV8"/>
<dbReference type="SUPFAM" id="SSF56784">
    <property type="entry name" value="HAD-like"/>
    <property type="match status" value="1"/>
</dbReference>
<sequence>MLLPLISSKMEENKQVSNQKYNCLLFDLDETLYPLSCGLSVEVTKNIQEYMIEKLGIEESKVPELCFSLYKYYGTTMAGLRAIGYNFDYDDFHSFVHGRLPYNFLKPDPLLRNLLLSLPIRRVIFTNADKTHAGRVLNRLGLEDCFDMIICFETLNSTNKVSDLVNESNISSTGIFDINDYNRHPDLELPKTPIVCKPFEEAYEQVFKIANINPKKTVGQSLFFAGYKLDNLICAGKRMRLHTVLVGTSHKAEGVDYALESIHNIREALPELWESSDEKSESVTYSGEVGIETYVKA</sequence>
<dbReference type="Gene3D" id="3.40.50.1000">
    <property type="entry name" value="HAD superfamily/HAD-like"/>
    <property type="match status" value="1"/>
</dbReference>
<evidence type="ECO:0000313" key="2">
    <source>
        <dbReference type="Proteomes" id="UP000323000"/>
    </source>
</evidence>
<dbReference type="Gene3D" id="1.10.150.450">
    <property type="match status" value="1"/>
</dbReference>
<reference evidence="2" key="1">
    <citation type="journal article" date="2019" name="Gigascience">
        <title>De novo genome assembly of the endangered Acer yangbiense, a plant species with extremely small populations endemic to Yunnan Province, China.</title>
        <authorList>
            <person name="Yang J."/>
            <person name="Wariss H.M."/>
            <person name="Tao L."/>
            <person name="Zhang R."/>
            <person name="Yun Q."/>
            <person name="Hollingsworth P."/>
            <person name="Dao Z."/>
            <person name="Luo G."/>
            <person name="Guo H."/>
            <person name="Ma Y."/>
            <person name="Sun W."/>
        </authorList>
    </citation>
    <scope>NUCLEOTIDE SEQUENCE [LARGE SCALE GENOMIC DNA]</scope>
    <source>
        <strain evidence="2">cv. Malutang</strain>
    </source>
</reference>
<dbReference type="InterPro" id="IPR036412">
    <property type="entry name" value="HAD-like_sf"/>
</dbReference>
<dbReference type="PANTHER" id="PTHR12725:SF72">
    <property type="entry name" value="HALOACID DEHALOGENASE-LIKE HYDROLASE"/>
    <property type="match status" value="1"/>
</dbReference>
<dbReference type="PANTHER" id="PTHR12725">
    <property type="entry name" value="HALOACID DEHALOGENASE-LIKE HYDROLASE"/>
    <property type="match status" value="1"/>
</dbReference>
<dbReference type="OrthoDB" id="1065058at2759"/>
<name>A0A5C7IZV8_9ROSI</name>
<accession>A0A5C7IZV8</accession>
<keyword evidence="2" id="KW-1185">Reference proteome</keyword>